<evidence type="ECO:0008006" key="3">
    <source>
        <dbReference type="Google" id="ProtNLM"/>
    </source>
</evidence>
<dbReference type="EMBL" id="CP111022">
    <property type="protein sequence ID" value="WAR20451.1"/>
    <property type="molecule type" value="Genomic_DNA"/>
</dbReference>
<accession>A0ABY7FI74</accession>
<proteinExistence type="predicted"/>
<organism evidence="1 2">
    <name type="scientific">Mya arenaria</name>
    <name type="common">Soft-shell clam</name>
    <dbReference type="NCBI Taxonomy" id="6604"/>
    <lineage>
        <taxon>Eukaryota</taxon>
        <taxon>Metazoa</taxon>
        <taxon>Spiralia</taxon>
        <taxon>Lophotrochozoa</taxon>
        <taxon>Mollusca</taxon>
        <taxon>Bivalvia</taxon>
        <taxon>Autobranchia</taxon>
        <taxon>Heteroconchia</taxon>
        <taxon>Euheterodonta</taxon>
        <taxon>Imparidentia</taxon>
        <taxon>Neoheterodontei</taxon>
        <taxon>Myida</taxon>
        <taxon>Myoidea</taxon>
        <taxon>Myidae</taxon>
        <taxon>Mya</taxon>
    </lineage>
</organism>
<reference evidence="1" key="1">
    <citation type="submission" date="2022-11" db="EMBL/GenBank/DDBJ databases">
        <title>Centuries of genome instability and evolution in soft-shell clam transmissible cancer (bioRxiv).</title>
        <authorList>
            <person name="Hart S.F.M."/>
            <person name="Yonemitsu M.A."/>
            <person name="Giersch R.M."/>
            <person name="Beal B.F."/>
            <person name="Arriagada G."/>
            <person name="Davis B.W."/>
            <person name="Ostrander E.A."/>
            <person name="Goff S.P."/>
            <person name="Metzger M.J."/>
        </authorList>
    </citation>
    <scope>NUCLEOTIDE SEQUENCE</scope>
    <source>
        <strain evidence="1">MELC-2E11</strain>
        <tissue evidence="1">Siphon/mantle</tissue>
    </source>
</reference>
<name>A0ABY7FI74_MYAAR</name>
<protein>
    <recommendedName>
        <fullName evidence="3">Galectin</fullName>
    </recommendedName>
</protein>
<keyword evidence="2" id="KW-1185">Reference proteome</keyword>
<dbReference type="Proteomes" id="UP001164746">
    <property type="component" value="Chromosome 11"/>
</dbReference>
<evidence type="ECO:0000313" key="1">
    <source>
        <dbReference type="EMBL" id="WAR20451.1"/>
    </source>
</evidence>
<gene>
    <name evidence="1" type="ORF">MAR_002289</name>
</gene>
<evidence type="ECO:0000313" key="2">
    <source>
        <dbReference type="Proteomes" id="UP001164746"/>
    </source>
</evidence>
<sequence>MDANNNYIHVAIRHGYFLMDYYKDGVWRNVPADIVYPGIVGQVQELTLAIYSDHCQVFLDNKFLGQSENTQQASKITEISICPENNAVVEWHSVDCKDTS</sequence>